<dbReference type="Gene3D" id="3.30.870.10">
    <property type="entry name" value="Endonuclease Chain A"/>
    <property type="match status" value="2"/>
</dbReference>
<evidence type="ECO:0000256" key="3">
    <source>
        <dbReference type="ARBA" id="ARBA00010682"/>
    </source>
</evidence>
<name>A0A8K0D596_IGNLU</name>
<comment type="catalytic activity">
    <reaction evidence="10 11">
        <text>a CDP-1,2-diacyl-sn-glycerol + sn-glycerol 3-phosphate = a 1,2-diacyl-sn-glycero-3-phospho-(1'-sn-glycero-3'-phosphate) + CMP + H(+)</text>
        <dbReference type="Rhea" id="RHEA:12593"/>
        <dbReference type="ChEBI" id="CHEBI:15378"/>
        <dbReference type="ChEBI" id="CHEBI:57597"/>
        <dbReference type="ChEBI" id="CHEBI:58332"/>
        <dbReference type="ChEBI" id="CHEBI:60110"/>
        <dbReference type="ChEBI" id="CHEBI:60377"/>
        <dbReference type="EC" id="2.7.8.5"/>
    </reaction>
</comment>
<evidence type="ECO:0000256" key="9">
    <source>
        <dbReference type="ARBA" id="ARBA00023264"/>
    </source>
</evidence>
<keyword evidence="4 11" id="KW-0444">Lipid biosynthesis</keyword>
<dbReference type="UniPathway" id="UPA00084">
    <property type="reaction ID" value="UER00503"/>
</dbReference>
<dbReference type="Proteomes" id="UP000801492">
    <property type="component" value="Unassembled WGS sequence"/>
</dbReference>
<evidence type="ECO:0000256" key="8">
    <source>
        <dbReference type="ARBA" id="ARBA00023209"/>
    </source>
</evidence>
<dbReference type="SMART" id="SM00155">
    <property type="entry name" value="PLDc"/>
    <property type="match status" value="1"/>
</dbReference>
<comment type="caution">
    <text evidence="13">The sequence shown here is derived from an EMBL/GenBank/DDBJ whole genome shotgun (WGS) entry which is preliminary data.</text>
</comment>
<dbReference type="EMBL" id="VTPC01002789">
    <property type="protein sequence ID" value="KAF2899484.1"/>
    <property type="molecule type" value="Genomic_DNA"/>
</dbReference>
<dbReference type="GO" id="GO:0005524">
    <property type="term" value="F:ATP binding"/>
    <property type="evidence" value="ECO:0007669"/>
    <property type="project" value="UniProtKB-KW"/>
</dbReference>
<organism evidence="13 14">
    <name type="scientific">Ignelater luminosus</name>
    <name type="common">Cucubano</name>
    <name type="synonym">Pyrophorus luminosus</name>
    <dbReference type="NCBI Taxonomy" id="2038154"/>
    <lineage>
        <taxon>Eukaryota</taxon>
        <taxon>Metazoa</taxon>
        <taxon>Ecdysozoa</taxon>
        <taxon>Arthropoda</taxon>
        <taxon>Hexapoda</taxon>
        <taxon>Insecta</taxon>
        <taxon>Pterygota</taxon>
        <taxon>Neoptera</taxon>
        <taxon>Endopterygota</taxon>
        <taxon>Coleoptera</taxon>
        <taxon>Polyphaga</taxon>
        <taxon>Elateriformia</taxon>
        <taxon>Elateroidea</taxon>
        <taxon>Elateridae</taxon>
        <taxon>Agrypninae</taxon>
        <taxon>Pyrophorini</taxon>
        <taxon>Ignelater</taxon>
    </lineage>
</organism>
<dbReference type="PIRSF" id="PIRSF000850">
    <property type="entry name" value="Phospholipase_D_PSS"/>
    <property type="match status" value="1"/>
</dbReference>
<keyword evidence="11" id="KW-0547">Nucleotide-binding</keyword>
<keyword evidence="5 11" id="KW-0808">Transferase</keyword>
<dbReference type="CDD" id="cd09137">
    <property type="entry name" value="PLDc_PGS1_euk_2"/>
    <property type="match status" value="1"/>
</dbReference>
<evidence type="ECO:0000256" key="6">
    <source>
        <dbReference type="ARBA" id="ARBA00022737"/>
    </source>
</evidence>
<evidence type="ECO:0000256" key="4">
    <source>
        <dbReference type="ARBA" id="ARBA00022516"/>
    </source>
</evidence>
<dbReference type="GO" id="GO:0008444">
    <property type="term" value="F:CDP-diacylglycerol-glycerol-3-phosphate 3-phosphatidyltransferase activity"/>
    <property type="evidence" value="ECO:0007669"/>
    <property type="project" value="UniProtKB-EC"/>
</dbReference>
<dbReference type="AlphaFoldDB" id="A0A8K0D596"/>
<reference evidence="13" key="1">
    <citation type="submission" date="2019-08" db="EMBL/GenBank/DDBJ databases">
        <title>The genome of the North American firefly Photinus pyralis.</title>
        <authorList>
            <consortium name="Photinus pyralis genome working group"/>
            <person name="Fallon T.R."/>
            <person name="Sander Lower S.E."/>
            <person name="Weng J.-K."/>
        </authorList>
    </citation>
    <scope>NUCLEOTIDE SEQUENCE</scope>
    <source>
        <strain evidence="13">TRF0915ILg1</strain>
        <tissue evidence="13">Whole body</tissue>
    </source>
</reference>
<dbReference type="InterPro" id="IPR016270">
    <property type="entry name" value="PGS1"/>
</dbReference>
<evidence type="ECO:0000313" key="14">
    <source>
        <dbReference type="Proteomes" id="UP000801492"/>
    </source>
</evidence>
<keyword evidence="8 11" id="KW-0594">Phospholipid biosynthesis</keyword>
<evidence type="ECO:0000256" key="2">
    <source>
        <dbReference type="ARBA" id="ARBA00005042"/>
    </source>
</evidence>
<keyword evidence="7 11" id="KW-0443">Lipid metabolism</keyword>
<dbReference type="PANTHER" id="PTHR12586:SF1">
    <property type="entry name" value="CDP-DIACYLGLYCEROL--GLYCEROL-3-PHOSPHATE 3-PHOSPHATIDYLTRANSFERASE, MITOCHONDRIAL"/>
    <property type="match status" value="1"/>
</dbReference>
<comment type="function">
    <text evidence="1 11">Functions in the biosynthesis of the anionic phospholipids phosphatidylglycerol and cardiolipin.</text>
</comment>
<dbReference type="InterPro" id="IPR001736">
    <property type="entry name" value="PLipase_D/transphosphatidylase"/>
</dbReference>
<evidence type="ECO:0000256" key="1">
    <source>
        <dbReference type="ARBA" id="ARBA00003537"/>
    </source>
</evidence>
<comment type="pathway">
    <text evidence="2 11">Phospholipid metabolism; phosphatidylglycerol biosynthesis; phosphatidylglycerol from CDP-diacylglycerol: step 1/2.</text>
</comment>
<dbReference type="OrthoDB" id="10250191at2759"/>
<evidence type="ECO:0000256" key="5">
    <source>
        <dbReference type="ARBA" id="ARBA00022679"/>
    </source>
</evidence>
<evidence type="ECO:0000259" key="12">
    <source>
        <dbReference type="PROSITE" id="PS50035"/>
    </source>
</evidence>
<evidence type="ECO:0000256" key="10">
    <source>
        <dbReference type="ARBA" id="ARBA00048586"/>
    </source>
</evidence>
<evidence type="ECO:0000313" key="13">
    <source>
        <dbReference type="EMBL" id="KAF2899484.1"/>
    </source>
</evidence>
<dbReference type="CDD" id="cd09135">
    <property type="entry name" value="PLDc_PGS1_euk_1"/>
    <property type="match status" value="1"/>
</dbReference>
<feature type="domain" description="PLD phosphodiesterase" evidence="12">
    <location>
        <begin position="169"/>
        <end position="195"/>
    </location>
</feature>
<gene>
    <name evidence="13" type="ORF">ILUMI_06697</name>
</gene>
<dbReference type="PROSITE" id="PS50035">
    <property type="entry name" value="PLD"/>
    <property type="match status" value="1"/>
</dbReference>
<evidence type="ECO:0000256" key="11">
    <source>
        <dbReference type="RuleBase" id="RU365024"/>
    </source>
</evidence>
<sequence length="484" mass="55842">MKEKMLRRIFNSVIETTLQPLQTDVLYPCPFTKSETIQLSWLSSVAPCFPVNAKNVSVLTEPQQFYNTLVEKCTQAKYRITLVSLYLGNGTLEQKLVDALLNNQNFKNGNVKVNILLDYTRGSRYQNNSRVVLQPLLEGNERNCQISLYHTPVLRGLRKKFTPHRWNELYGLQHMKLYIFDDTLIISGANLSNDYFTNRQDRYFTIKDKNLCDFYSGLVNRVQKFSLKMDKDNNLSMSDGWRQLPYEGNQIEFVDKAADLVENYMLDYRDEQNNCKREGFDTWVFPLVQMGQFGIDQDASVTARLIADASLGTRLFMATGYFNLTSQYMDTIIHDSAANCKLLMAHPNANGFQGASFPAGGIPAAYSLIAQRFKKKLEQLGQNNRVTLQEYLREGWTYHAKGLWYYPPNHETPCLTLIGSPNFGERSVKRDLETQLAIVTENNELREELHKECTKLYGLGLPADTNRTIPKWVYPMVFFFRGYF</sequence>
<keyword evidence="14" id="KW-1185">Reference proteome</keyword>
<dbReference type="GO" id="GO:0005739">
    <property type="term" value="C:mitochondrion"/>
    <property type="evidence" value="ECO:0007669"/>
    <property type="project" value="UniProtKB-SubCell"/>
</dbReference>
<dbReference type="PANTHER" id="PTHR12586">
    <property type="entry name" value="CDP-DIACYLGLYCEROL--SERINE O-PHOSPHATIDYLTRANSFERASE"/>
    <property type="match status" value="1"/>
</dbReference>
<keyword evidence="11" id="KW-0496">Mitochondrion</keyword>
<keyword evidence="6" id="KW-0677">Repeat</keyword>
<dbReference type="EC" id="2.7.8.5" evidence="11"/>
<comment type="similarity">
    <text evidence="3 11">Belongs to the CDP-alcohol phosphatidyltransferase class-II family.</text>
</comment>
<dbReference type="Pfam" id="PF13091">
    <property type="entry name" value="PLDc_2"/>
    <property type="match status" value="1"/>
</dbReference>
<dbReference type="InterPro" id="IPR025202">
    <property type="entry name" value="PLD-like_dom"/>
</dbReference>
<dbReference type="GO" id="GO:0032049">
    <property type="term" value="P:cardiolipin biosynthetic process"/>
    <property type="evidence" value="ECO:0007669"/>
    <property type="project" value="InterPro"/>
</dbReference>
<dbReference type="SUPFAM" id="SSF56024">
    <property type="entry name" value="Phospholipase D/nuclease"/>
    <property type="match status" value="1"/>
</dbReference>
<proteinExistence type="inferred from homology"/>
<keyword evidence="11" id="KW-0067">ATP-binding</keyword>
<protein>
    <recommendedName>
        <fullName evidence="11">CDP-diacylglycerol--glycerol-3-phosphate 3-phosphatidyltransferase</fullName>
        <ecNumber evidence="11">2.7.8.5</ecNumber>
    </recommendedName>
</protein>
<accession>A0A8K0D596</accession>
<keyword evidence="9 11" id="KW-1208">Phospholipid metabolism</keyword>
<evidence type="ECO:0000256" key="7">
    <source>
        <dbReference type="ARBA" id="ARBA00023098"/>
    </source>
</evidence>
<comment type="subcellular location">
    <subcellularLocation>
        <location evidence="11">Mitochondrion</location>
    </subcellularLocation>
</comment>